<evidence type="ECO:0000256" key="1">
    <source>
        <dbReference type="SAM" id="MobiDB-lite"/>
    </source>
</evidence>
<accession>A0A2S6ICB5</accession>
<reference evidence="2 3" key="1">
    <citation type="submission" date="2018-02" db="EMBL/GenBank/DDBJ databases">
        <title>Genomic Encyclopedia of Archaeal and Bacterial Type Strains, Phase II (KMG-II): from individual species to whole genera.</title>
        <authorList>
            <person name="Goeker M."/>
        </authorList>
    </citation>
    <scope>NUCLEOTIDE SEQUENCE [LARGE SCALE GENOMIC DNA]</scope>
    <source>
        <strain evidence="2 3">DSM 22857</strain>
    </source>
</reference>
<comment type="caution">
    <text evidence="2">The sequence shown here is derived from an EMBL/GenBank/DDBJ whole genome shotgun (WGS) entry which is preliminary data.</text>
</comment>
<sequence length="68" mass="7110">MTEPTRPGAAVPAPPSAVPESAVSPVADEVGTSLARLDALEALPVHEHVDVFAEVDRALRRRLTLAEG</sequence>
<name>A0A2S6ICB5_9ACTN</name>
<dbReference type="AlphaFoldDB" id="A0A2S6ICB5"/>
<evidence type="ECO:0000313" key="2">
    <source>
        <dbReference type="EMBL" id="PPK90868.1"/>
    </source>
</evidence>
<gene>
    <name evidence="2" type="ORF">CLV92_12244</name>
</gene>
<feature type="region of interest" description="Disordered" evidence="1">
    <location>
        <begin position="1"/>
        <end position="24"/>
    </location>
</feature>
<dbReference type="RefSeq" id="WP_104435762.1">
    <property type="nucleotide sequence ID" value="NZ_PTJD01000022.1"/>
</dbReference>
<protein>
    <submittedName>
        <fullName evidence="2">Uncharacterized protein</fullName>
    </submittedName>
</protein>
<organism evidence="2 3">
    <name type="scientific">Kineococcus xinjiangensis</name>
    <dbReference type="NCBI Taxonomy" id="512762"/>
    <lineage>
        <taxon>Bacteria</taxon>
        <taxon>Bacillati</taxon>
        <taxon>Actinomycetota</taxon>
        <taxon>Actinomycetes</taxon>
        <taxon>Kineosporiales</taxon>
        <taxon>Kineosporiaceae</taxon>
        <taxon>Kineococcus</taxon>
    </lineage>
</organism>
<dbReference type="EMBL" id="PTJD01000022">
    <property type="protein sequence ID" value="PPK90868.1"/>
    <property type="molecule type" value="Genomic_DNA"/>
</dbReference>
<keyword evidence="3" id="KW-1185">Reference proteome</keyword>
<evidence type="ECO:0000313" key="3">
    <source>
        <dbReference type="Proteomes" id="UP000239485"/>
    </source>
</evidence>
<proteinExistence type="predicted"/>
<dbReference type="OrthoDB" id="5197443at2"/>
<dbReference type="Proteomes" id="UP000239485">
    <property type="component" value="Unassembled WGS sequence"/>
</dbReference>